<keyword evidence="3" id="KW-1185">Reference proteome</keyword>
<evidence type="ECO:0000256" key="1">
    <source>
        <dbReference type="SAM" id="MobiDB-lite"/>
    </source>
</evidence>
<comment type="caution">
    <text evidence="2">The sequence shown here is derived from an EMBL/GenBank/DDBJ whole genome shotgun (WGS) entry which is preliminary data.</text>
</comment>
<dbReference type="EMBL" id="BEZZ01000800">
    <property type="protein sequence ID" value="GCC36239.1"/>
    <property type="molecule type" value="Genomic_DNA"/>
</dbReference>
<gene>
    <name evidence="2" type="ORF">chiPu_0014732</name>
</gene>
<feature type="region of interest" description="Disordered" evidence="1">
    <location>
        <begin position="1"/>
        <end position="31"/>
    </location>
</feature>
<protein>
    <submittedName>
        <fullName evidence="2">Uncharacterized protein</fullName>
    </submittedName>
</protein>
<evidence type="ECO:0000313" key="2">
    <source>
        <dbReference type="EMBL" id="GCC36239.1"/>
    </source>
</evidence>
<reference evidence="2 3" key="1">
    <citation type="journal article" date="2018" name="Nat. Ecol. Evol.">
        <title>Shark genomes provide insights into elasmobranch evolution and the origin of vertebrates.</title>
        <authorList>
            <person name="Hara Y"/>
            <person name="Yamaguchi K"/>
            <person name="Onimaru K"/>
            <person name="Kadota M"/>
            <person name="Koyanagi M"/>
            <person name="Keeley SD"/>
            <person name="Tatsumi K"/>
            <person name="Tanaka K"/>
            <person name="Motone F"/>
            <person name="Kageyama Y"/>
            <person name="Nozu R"/>
            <person name="Adachi N"/>
            <person name="Nishimura O"/>
            <person name="Nakagawa R"/>
            <person name="Tanegashima C"/>
            <person name="Kiyatake I"/>
            <person name="Matsumoto R"/>
            <person name="Murakumo K"/>
            <person name="Nishida K"/>
            <person name="Terakita A"/>
            <person name="Kuratani S"/>
            <person name="Sato K"/>
            <person name="Hyodo S Kuraku.S."/>
        </authorList>
    </citation>
    <scope>NUCLEOTIDE SEQUENCE [LARGE SCALE GENOMIC DNA]</scope>
</reference>
<organism evidence="2 3">
    <name type="scientific">Chiloscyllium punctatum</name>
    <name type="common">Brownbanded bambooshark</name>
    <name type="synonym">Hemiscyllium punctatum</name>
    <dbReference type="NCBI Taxonomy" id="137246"/>
    <lineage>
        <taxon>Eukaryota</taxon>
        <taxon>Metazoa</taxon>
        <taxon>Chordata</taxon>
        <taxon>Craniata</taxon>
        <taxon>Vertebrata</taxon>
        <taxon>Chondrichthyes</taxon>
        <taxon>Elasmobranchii</taxon>
        <taxon>Galeomorphii</taxon>
        <taxon>Galeoidea</taxon>
        <taxon>Orectolobiformes</taxon>
        <taxon>Hemiscylliidae</taxon>
        <taxon>Chiloscyllium</taxon>
    </lineage>
</organism>
<evidence type="ECO:0000313" key="3">
    <source>
        <dbReference type="Proteomes" id="UP000287033"/>
    </source>
</evidence>
<dbReference type="Proteomes" id="UP000287033">
    <property type="component" value="Unassembled WGS sequence"/>
</dbReference>
<sequence>MGIRSHCQGDRQRWLATDKRPDGASSQLTHGSRIQDRCYSLFHPELNANDRERGPVLIGFREILEPTTGQRQYCIRGTTKREWVDTAWFETSVNTVSETGSVEHN</sequence>
<name>A0A401T0R4_CHIPU</name>
<feature type="compositionally biased region" description="Basic and acidic residues" evidence="1">
    <location>
        <begin position="7"/>
        <end position="22"/>
    </location>
</feature>
<dbReference type="AlphaFoldDB" id="A0A401T0R4"/>
<proteinExistence type="predicted"/>
<accession>A0A401T0R4</accession>